<dbReference type="Proteomes" id="UP000690515">
    <property type="component" value="Unassembled WGS sequence"/>
</dbReference>
<proteinExistence type="predicted"/>
<organism evidence="1 2">
    <name type="scientific">Zooshikella harenae</name>
    <dbReference type="NCBI Taxonomy" id="2827238"/>
    <lineage>
        <taxon>Bacteria</taxon>
        <taxon>Pseudomonadati</taxon>
        <taxon>Pseudomonadota</taxon>
        <taxon>Gammaproteobacteria</taxon>
        <taxon>Oceanospirillales</taxon>
        <taxon>Zooshikellaceae</taxon>
        <taxon>Zooshikella</taxon>
    </lineage>
</organism>
<dbReference type="RefSeq" id="WP_215822580.1">
    <property type="nucleotide sequence ID" value="NZ_JAGSOY010000220.1"/>
</dbReference>
<sequence length="109" mass="12579">MPTAAERSEVQARKADADWSCYMLIPLHYFKAELAYTIKPFQQPLLHLVQDYAKKLNRKLLDEEHCFEAKTKTGKGHPLFISLKTQQLLLNSSQAIKSRLSLFFLLVTL</sequence>
<gene>
    <name evidence="1" type="ORF">KCG35_25065</name>
</gene>
<accession>A0ABS5ZJS1</accession>
<comment type="caution">
    <text evidence="1">The sequence shown here is derived from an EMBL/GenBank/DDBJ whole genome shotgun (WGS) entry which is preliminary data.</text>
</comment>
<evidence type="ECO:0000313" key="1">
    <source>
        <dbReference type="EMBL" id="MBU2714323.1"/>
    </source>
</evidence>
<evidence type="ECO:0000313" key="2">
    <source>
        <dbReference type="Proteomes" id="UP000690515"/>
    </source>
</evidence>
<reference evidence="1 2" key="1">
    <citation type="submission" date="2021-04" db="EMBL/GenBank/DDBJ databases">
        <authorList>
            <person name="Pira H."/>
            <person name="Risdian C."/>
            <person name="Wink J."/>
        </authorList>
    </citation>
    <scope>NUCLEOTIDE SEQUENCE [LARGE SCALE GENOMIC DNA]</scope>
    <source>
        <strain evidence="1 2">WH53</strain>
    </source>
</reference>
<dbReference type="EMBL" id="JAGSOY010000220">
    <property type="protein sequence ID" value="MBU2714323.1"/>
    <property type="molecule type" value="Genomic_DNA"/>
</dbReference>
<name>A0ABS5ZJS1_9GAMM</name>
<protein>
    <submittedName>
        <fullName evidence="1">Uncharacterized protein</fullName>
    </submittedName>
</protein>
<keyword evidence="2" id="KW-1185">Reference proteome</keyword>